<evidence type="ECO:0000313" key="1">
    <source>
        <dbReference type="EMBL" id="MFD1602326.1"/>
    </source>
</evidence>
<comment type="caution">
    <text evidence="1">The sequence shown here is derived from an EMBL/GenBank/DDBJ whole genome shotgun (WGS) entry which is preliminary data.</text>
</comment>
<organism evidence="1 2">
    <name type="scientific">Flavobacterium artemisiae</name>
    <dbReference type="NCBI Taxonomy" id="2126556"/>
    <lineage>
        <taxon>Bacteria</taxon>
        <taxon>Pseudomonadati</taxon>
        <taxon>Bacteroidota</taxon>
        <taxon>Flavobacteriia</taxon>
        <taxon>Flavobacteriales</taxon>
        <taxon>Flavobacteriaceae</taxon>
        <taxon>Flavobacterium</taxon>
    </lineage>
</organism>
<name>A0ABW4HAN0_9FLAO</name>
<sequence>MKDKKTPKNTAEFYSVKNKLSNKNKLPKEISLYGMTQDQYNEGVKIHFKCFSQIMKVI</sequence>
<evidence type="ECO:0000313" key="2">
    <source>
        <dbReference type="Proteomes" id="UP001597138"/>
    </source>
</evidence>
<accession>A0ABW4HAN0</accession>
<gene>
    <name evidence="1" type="ORF">ACFSC2_06175</name>
</gene>
<proteinExistence type="predicted"/>
<dbReference type="RefSeq" id="WP_379816536.1">
    <property type="nucleotide sequence ID" value="NZ_JBHUHW010000005.1"/>
</dbReference>
<dbReference type="EMBL" id="JBHUDZ010000007">
    <property type="protein sequence ID" value="MFD1602326.1"/>
    <property type="molecule type" value="Genomic_DNA"/>
</dbReference>
<protein>
    <submittedName>
        <fullName evidence="1">Uncharacterized protein</fullName>
    </submittedName>
</protein>
<dbReference type="Proteomes" id="UP001597138">
    <property type="component" value="Unassembled WGS sequence"/>
</dbReference>
<keyword evidence="2" id="KW-1185">Reference proteome</keyword>
<reference evidence="2" key="1">
    <citation type="journal article" date="2019" name="Int. J. Syst. Evol. Microbiol.">
        <title>The Global Catalogue of Microorganisms (GCM) 10K type strain sequencing project: providing services to taxonomists for standard genome sequencing and annotation.</title>
        <authorList>
            <consortium name="The Broad Institute Genomics Platform"/>
            <consortium name="The Broad Institute Genome Sequencing Center for Infectious Disease"/>
            <person name="Wu L."/>
            <person name="Ma J."/>
        </authorList>
    </citation>
    <scope>NUCLEOTIDE SEQUENCE [LARGE SCALE GENOMIC DNA]</scope>
    <source>
        <strain evidence="2">CCUG 70865</strain>
    </source>
</reference>